<protein>
    <recommendedName>
        <fullName evidence="2">TIR domain-containing protein</fullName>
    </recommendedName>
</protein>
<dbReference type="GO" id="GO:0007165">
    <property type="term" value="P:signal transduction"/>
    <property type="evidence" value="ECO:0007669"/>
    <property type="project" value="InterPro"/>
</dbReference>
<dbReference type="SMART" id="SM00255">
    <property type="entry name" value="TIR"/>
    <property type="match status" value="1"/>
</dbReference>
<reference evidence="3 4" key="1">
    <citation type="submission" date="2018-10" db="EMBL/GenBank/DDBJ databases">
        <title>A high-quality apple genome assembly.</title>
        <authorList>
            <person name="Hu J."/>
        </authorList>
    </citation>
    <scope>NUCLEOTIDE SEQUENCE [LARGE SCALE GENOMIC DNA]</scope>
    <source>
        <strain evidence="4">cv. HFTH1</strain>
        <tissue evidence="3">Young leaf</tissue>
    </source>
</reference>
<keyword evidence="4" id="KW-1185">Reference proteome</keyword>
<dbReference type="InterPro" id="IPR000157">
    <property type="entry name" value="TIR_dom"/>
</dbReference>
<proteinExistence type="predicted"/>
<evidence type="ECO:0000313" key="4">
    <source>
        <dbReference type="Proteomes" id="UP000290289"/>
    </source>
</evidence>
<dbReference type="Gene3D" id="3.40.50.10140">
    <property type="entry name" value="Toll/interleukin-1 receptor homology (TIR) domain"/>
    <property type="match status" value="1"/>
</dbReference>
<comment type="caution">
    <text evidence="3">The sequence shown here is derived from an EMBL/GenBank/DDBJ whole genome shotgun (WGS) entry which is preliminary data.</text>
</comment>
<gene>
    <name evidence="3" type="ORF">DVH24_006642</name>
</gene>
<dbReference type="PANTHER" id="PTHR32009:SF160">
    <property type="entry name" value="DISEASE RESISTANCE PROTEIN (TIR-NBS-LRR CLASS)"/>
    <property type="match status" value="1"/>
</dbReference>
<dbReference type="Proteomes" id="UP000290289">
    <property type="component" value="Chromosome 2"/>
</dbReference>
<dbReference type="InterPro" id="IPR035897">
    <property type="entry name" value="Toll_tir_struct_dom_sf"/>
</dbReference>
<evidence type="ECO:0000256" key="1">
    <source>
        <dbReference type="ARBA" id="ARBA00023027"/>
    </source>
</evidence>
<evidence type="ECO:0000259" key="2">
    <source>
        <dbReference type="PROSITE" id="PS50104"/>
    </source>
</evidence>
<name>A0A498KI03_MALDO</name>
<accession>A0A498KI03</accession>
<sequence>MNSSTSSSSSLKHLTYDVHLSFPGEDTQLRGTPPPCVGSKSFIIVFSKNYAESRWCLDELVKVMEFRTVGQIVFPIFYGVDPSDVRKQTGTFATTFLNHEQRFYEVKENLQLWRSTLTEAANLAGFVVRDG</sequence>
<dbReference type="SUPFAM" id="SSF52200">
    <property type="entry name" value="Toll/Interleukin receptor TIR domain"/>
    <property type="match status" value="1"/>
</dbReference>
<organism evidence="3 4">
    <name type="scientific">Malus domestica</name>
    <name type="common">Apple</name>
    <name type="synonym">Pyrus malus</name>
    <dbReference type="NCBI Taxonomy" id="3750"/>
    <lineage>
        <taxon>Eukaryota</taxon>
        <taxon>Viridiplantae</taxon>
        <taxon>Streptophyta</taxon>
        <taxon>Embryophyta</taxon>
        <taxon>Tracheophyta</taxon>
        <taxon>Spermatophyta</taxon>
        <taxon>Magnoliopsida</taxon>
        <taxon>eudicotyledons</taxon>
        <taxon>Gunneridae</taxon>
        <taxon>Pentapetalae</taxon>
        <taxon>rosids</taxon>
        <taxon>fabids</taxon>
        <taxon>Rosales</taxon>
        <taxon>Rosaceae</taxon>
        <taxon>Amygdaloideae</taxon>
        <taxon>Maleae</taxon>
        <taxon>Malus</taxon>
    </lineage>
</organism>
<evidence type="ECO:0000313" key="3">
    <source>
        <dbReference type="EMBL" id="RXI05385.1"/>
    </source>
</evidence>
<dbReference type="PANTHER" id="PTHR32009">
    <property type="entry name" value="TMV RESISTANCE PROTEIN N-LIKE"/>
    <property type="match status" value="1"/>
</dbReference>
<dbReference type="EMBL" id="RDQH01000328">
    <property type="protein sequence ID" value="RXI05385.1"/>
    <property type="molecule type" value="Genomic_DNA"/>
</dbReference>
<dbReference type="Pfam" id="PF01582">
    <property type="entry name" value="TIR"/>
    <property type="match status" value="1"/>
</dbReference>
<feature type="domain" description="TIR" evidence="2">
    <location>
        <begin position="1"/>
        <end position="120"/>
    </location>
</feature>
<keyword evidence="1" id="KW-0520">NAD</keyword>
<dbReference type="AlphaFoldDB" id="A0A498KI03"/>
<dbReference type="PROSITE" id="PS50104">
    <property type="entry name" value="TIR"/>
    <property type="match status" value="1"/>
</dbReference>